<organism evidence="2">
    <name type="scientific">Caldilineaceae bacterium SB0664_bin_27</name>
    <dbReference type="NCBI Taxonomy" id="2605260"/>
    <lineage>
        <taxon>Bacteria</taxon>
        <taxon>Bacillati</taxon>
        <taxon>Chloroflexota</taxon>
        <taxon>Caldilineae</taxon>
        <taxon>Caldilineales</taxon>
        <taxon>Caldilineaceae</taxon>
    </lineage>
</organism>
<dbReference type="EMBL" id="VXRG01000095">
    <property type="protein sequence ID" value="MXY94024.1"/>
    <property type="molecule type" value="Genomic_DNA"/>
</dbReference>
<dbReference type="Gene3D" id="3.40.50.720">
    <property type="entry name" value="NAD(P)-binding Rossmann-like Domain"/>
    <property type="match status" value="1"/>
</dbReference>
<dbReference type="SUPFAM" id="SSF51735">
    <property type="entry name" value="NAD(P)-binding Rossmann-fold domains"/>
    <property type="match status" value="1"/>
</dbReference>
<accession>A0A6B0YSE7</accession>
<protein>
    <submittedName>
        <fullName evidence="2">Gfo/Idh/MocA family oxidoreductase</fullName>
    </submittedName>
</protein>
<dbReference type="PANTHER" id="PTHR43708:SF8">
    <property type="entry name" value="OXIDOREDUCTASE"/>
    <property type="match status" value="1"/>
</dbReference>
<evidence type="ECO:0000313" key="2">
    <source>
        <dbReference type="EMBL" id="MXY94024.1"/>
    </source>
</evidence>
<dbReference type="InterPro" id="IPR000683">
    <property type="entry name" value="Gfo/Idh/MocA-like_OxRdtase_N"/>
</dbReference>
<feature type="domain" description="Gfo/Idh/MocA-like oxidoreductase N-terminal" evidence="1">
    <location>
        <begin position="42"/>
        <end position="148"/>
    </location>
</feature>
<dbReference type="Gene3D" id="3.30.360.10">
    <property type="entry name" value="Dihydrodipicolinate Reductase, domain 2"/>
    <property type="match status" value="1"/>
</dbReference>
<proteinExistence type="predicted"/>
<dbReference type="GO" id="GO:0000166">
    <property type="term" value="F:nucleotide binding"/>
    <property type="evidence" value="ECO:0007669"/>
    <property type="project" value="InterPro"/>
</dbReference>
<dbReference type="SUPFAM" id="SSF55347">
    <property type="entry name" value="Glyceraldehyde-3-phosphate dehydrogenase-like, C-terminal domain"/>
    <property type="match status" value="1"/>
</dbReference>
<gene>
    <name evidence="2" type="ORF">F4Y42_11335</name>
</gene>
<reference evidence="2" key="1">
    <citation type="submission" date="2019-09" db="EMBL/GenBank/DDBJ databases">
        <title>Characterisation of the sponge microbiome using genome-centric metagenomics.</title>
        <authorList>
            <person name="Engelberts J.P."/>
            <person name="Robbins S.J."/>
            <person name="De Goeij J.M."/>
            <person name="Aranda M."/>
            <person name="Bell S.C."/>
            <person name="Webster N.S."/>
        </authorList>
    </citation>
    <scope>NUCLEOTIDE SEQUENCE</scope>
    <source>
        <strain evidence="2">SB0664_bin_27</strain>
    </source>
</reference>
<name>A0A6B0YSE7_9CHLR</name>
<dbReference type="Pfam" id="PF01408">
    <property type="entry name" value="GFO_IDH_MocA"/>
    <property type="match status" value="1"/>
</dbReference>
<dbReference type="PANTHER" id="PTHR43708">
    <property type="entry name" value="CONSERVED EXPRESSED OXIDOREDUCTASE (EUROFUNG)"/>
    <property type="match status" value="1"/>
</dbReference>
<comment type="caution">
    <text evidence="2">The sequence shown here is derived from an EMBL/GenBank/DDBJ whole genome shotgun (WGS) entry which is preliminary data.</text>
</comment>
<dbReference type="InterPro" id="IPR036291">
    <property type="entry name" value="NAD(P)-bd_dom_sf"/>
</dbReference>
<sequence>MTVSNQSNDKVYRAGIIGLTGIGQSPPRYDLWSTRHPQPHSHASAYAAHPRAEVVAVCELVPELLTQYEKNWGPAAHYNDYRAMLERENLDILSVVTSDHLHAQMVVDAAEAGVPAIFCEKPLATTLSDADRMLAAVEQNGTVICVDHGRRWDPFWRQALSVIEEGRIGSLTRINAHLGGERAMLFRNGTHLVDTVCMYADAAPDWLIGAMEEGYEDRTEYLGDGGHDPTTDPGASAYVHFTNGVRAHIEVSQRTLVNFELDLLCTNGRIRISNTEALVYLTSAERPYEVTSRQLGGSVDYRSAMVNAVDELINLIENGGESISSGRRALHSLEIMIAIMRSQAKGVEKIHWPLARD</sequence>
<dbReference type="AlphaFoldDB" id="A0A6B0YSE7"/>
<evidence type="ECO:0000259" key="1">
    <source>
        <dbReference type="Pfam" id="PF01408"/>
    </source>
</evidence>
<dbReference type="InterPro" id="IPR051317">
    <property type="entry name" value="Gfo/Idh/MocA_oxidoreduct"/>
</dbReference>